<gene>
    <name evidence="5" type="ORF">EDM21_18380</name>
</gene>
<feature type="domain" description="HTH tetR-type" evidence="4">
    <location>
        <begin position="12"/>
        <end position="72"/>
    </location>
</feature>
<dbReference type="GO" id="GO:0003677">
    <property type="term" value="F:DNA binding"/>
    <property type="evidence" value="ECO:0007669"/>
    <property type="project" value="UniProtKB-UniRule"/>
</dbReference>
<evidence type="ECO:0000256" key="1">
    <source>
        <dbReference type="ARBA" id="ARBA00023125"/>
    </source>
</evidence>
<evidence type="ECO:0000256" key="3">
    <source>
        <dbReference type="SAM" id="Phobius"/>
    </source>
</evidence>
<protein>
    <submittedName>
        <fullName evidence="5">TetR family transcriptional regulator</fullName>
    </submittedName>
</protein>
<evidence type="ECO:0000313" key="5">
    <source>
        <dbReference type="EMBL" id="MVP01468.1"/>
    </source>
</evidence>
<dbReference type="Gene3D" id="1.10.357.10">
    <property type="entry name" value="Tetracycline Repressor, domain 2"/>
    <property type="match status" value="1"/>
</dbReference>
<evidence type="ECO:0000313" key="6">
    <source>
        <dbReference type="Proteomes" id="UP000490800"/>
    </source>
</evidence>
<keyword evidence="3" id="KW-1133">Transmembrane helix</keyword>
<sequence>MKAKSKTDPRIVRSRQMFRDALIELIKEEGYDSLTVQKIAARADLNRATFYLHYRDKQDLMQQSVNEVFNELTQSLHLSEMNPSGFDYQTEEPHPAFLRLFEHIGLYAGFYEVILNEPNLPGFTGELTEVISRFVTAGINTVAPRDNQLNVPREMLVSYTSAAFLGVIGWWLKNDRQFSPKYMAAKTMLLAIKGPYAENPFMLGESDKSSDRMSQ</sequence>
<dbReference type="RefSeq" id="WP_157337878.1">
    <property type="nucleotide sequence ID" value="NZ_RHLK01000012.1"/>
</dbReference>
<evidence type="ECO:0000259" key="4">
    <source>
        <dbReference type="PROSITE" id="PS50977"/>
    </source>
</evidence>
<dbReference type="EMBL" id="RHLK01000012">
    <property type="protein sequence ID" value="MVP01468.1"/>
    <property type="molecule type" value="Genomic_DNA"/>
</dbReference>
<organism evidence="5 6">
    <name type="scientific">Paenibacillus lutrae</name>
    <dbReference type="NCBI Taxonomy" id="2078573"/>
    <lineage>
        <taxon>Bacteria</taxon>
        <taxon>Bacillati</taxon>
        <taxon>Bacillota</taxon>
        <taxon>Bacilli</taxon>
        <taxon>Bacillales</taxon>
        <taxon>Paenibacillaceae</taxon>
        <taxon>Paenibacillus</taxon>
    </lineage>
</organism>
<dbReference type="PRINTS" id="PR00455">
    <property type="entry name" value="HTHTETR"/>
</dbReference>
<dbReference type="SUPFAM" id="SSF46689">
    <property type="entry name" value="Homeodomain-like"/>
    <property type="match status" value="1"/>
</dbReference>
<reference evidence="5 6" key="1">
    <citation type="journal article" date="2019" name="Microorganisms">
        <title>Paenibacillus lutrae sp. nov., A Chitinolytic Species Isolated from A River Otter in Castril Natural Park, Granada, Spain.</title>
        <authorList>
            <person name="Rodriguez M."/>
            <person name="Reina J.C."/>
            <person name="Bejar V."/>
            <person name="Llamas I."/>
        </authorList>
    </citation>
    <scope>NUCLEOTIDE SEQUENCE [LARGE SCALE GENOMIC DNA]</scope>
    <source>
        <strain evidence="5 6">N10</strain>
    </source>
</reference>
<dbReference type="PANTHER" id="PTHR43479:SF23">
    <property type="entry name" value="HTH TETR-TYPE DOMAIN-CONTAINING PROTEIN"/>
    <property type="match status" value="1"/>
</dbReference>
<dbReference type="InterPro" id="IPR039532">
    <property type="entry name" value="TetR_C_Firmicutes"/>
</dbReference>
<dbReference type="PROSITE" id="PS50977">
    <property type="entry name" value="HTH_TETR_2"/>
    <property type="match status" value="1"/>
</dbReference>
<accession>A0A7X3FKN3</accession>
<dbReference type="Proteomes" id="UP000490800">
    <property type="component" value="Unassembled WGS sequence"/>
</dbReference>
<keyword evidence="3" id="KW-0812">Transmembrane</keyword>
<dbReference type="AlphaFoldDB" id="A0A7X3FKN3"/>
<feature type="DNA-binding region" description="H-T-H motif" evidence="2">
    <location>
        <begin position="35"/>
        <end position="54"/>
    </location>
</feature>
<dbReference type="Pfam" id="PF00440">
    <property type="entry name" value="TetR_N"/>
    <property type="match status" value="1"/>
</dbReference>
<dbReference type="PANTHER" id="PTHR43479">
    <property type="entry name" value="ACREF/ENVCD OPERON REPRESSOR-RELATED"/>
    <property type="match status" value="1"/>
</dbReference>
<dbReference type="InterPro" id="IPR050624">
    <property type="entry name" value="HTH-type_Tx_Regulator"/>
</dbReference>
<dbReference type="InterPro" id="IPR001647">
    <property type="entry name" value="HTH_TetR"/>
</dbReference>
<proteinExistence type="predicted"/>
<dbReference type="Pfam" id="PF14278">
    <property type="entry name" value="TetR_C_8"/>
    <property type="match status" value="1"/>
</dbReference>
<name>A0A7X3FKN3_9BACL</name>
<keyword evidence="1 2" id="KW-0238">DNA-binding</keyword>
<keyword evidence="6" id="KW-1185">Reference proteome</keyword>
<evidence type="ECO:0000256" key="2">
    <source>
        <dbReference type="PROSITE-ProRule" id="PRU00335"/>
    </source>
</evidence>
<feature type="transmembrane region" description="Helical" evidence="3">
    <location>
        <begin position="155"/>
        <end position="172"/>
    </location>
</feature>
<keyword evidence="3" id="KW-0472">Membrane</keyword>
<dbReference type="InterPro" id="IPR009057">
    <property type="entry name" value="Homeodomain-like_sf"/>
</dbReference>
<comment type="caution">
    <text evidence="5">The sequence shown here is derived from an EMBL/GenBank/DDBJ whole genome shotgun (WGS) entry which is preliminary data.</text>
</comment>
<dbReference type="OrthoDB" id="9810250at2"/>